<keyword evidence="3" id="KW-0064">Aspartyl protease</keyword>
<dbReference type="GO" id="GO:0004190">
    <property type="term" value="F:aspartic-type endopeptidase activity"/>
    <property type="evidence" value="ECO:0007669"/>
    <property type="project" value="UniProtKB-KW"/>
</dbReference>
<dbReference type="AlphaFoldDB" id="A0A4R1R5S2"/>
<dbReference type="Pfam" id="PF01750">
    <property type="entry name" value="HycI"/>
    <property type="match status" value="1"/>
</dbReference>
<dbReference type="PRINTS" id="PR00446">
    <property type="entry name" value="HYDRGNUPTAKE"/>
</dbReference>
<dbReference type="OrthoDB" id="9794619at2"/>
<dbReference type="NCBIfam" id="TIGR00072">
    <property type="entry name" value="hydrog_prot"/>
    <property type="match status" value="1"/>
</dbReference>
<accession>A0A4R1R5S2</accession>
<dbReference type="Gene3D" id="3.40.50.1450">
    <property type="entry name" value="HybD-like"/>
    <property type="match status" value="1"/>
</dbReference>
<reference evidence="5 6" key="1">
    <citation type="submission" date="2019-03" db="EMBL/GenBank/DDBJ databases">
        <title>Genomic Encyclopedia of Type Strains, Phase IV (KMG-IV): sequencing the most valuable type-strain genomes for metagenomic binning, comparative biology and taxonomic classification.</title>
        <authorList>
            <person name="Goeker M."/>
        </authorList>
    </citation>
    <scope>NUCLEOTIDE SEQUENCE [LARGE SCALE GENOMIC DNA]</scope>
    <source>
        <strain evidence="5 6">LX-B</strain>
    </source>
</reference>
<gene>
    <name evidence="5" type="ORF">EDC14_103543</name>
</gene>
<dbReference type="GO" id="GO:0008047">
    <property type="term" value="F:enzyme activator activity"/>
    <property type="evidence" value="ECO:0007669"/>
    <property type="project" value="InterPro"/>
</dbReference>
<evidence type="ECO:0000256" key="1">
    <source>
        <dbReference type="ARBA" id="ARBA00006814"/>
    </source>
</evidence>
<evidence type="ECO:0000256" key="4">
    <source>
        <dbReference type="ARBA" id="ARBA00022801"/>
    </source>
</evidence>
<keyword evidence="4" id="KW-0378">Hydrolase</keyword>
<sequence length="167" mass="18369">MKQVIERLAQAWQGADKIAFLGVGNPLRADDSVGLFLVDEIQKRLEAASTKQLRFYLGESAPENFSGAIREFAPDVLFIFDAAEFDAEPGQFRLIECEDIGGASFCTHMLPLHILANYLITTAGCTVVVVGVQPQYLEFAYPLSQVVEKAAALFVREFVRTVTAHGN</sequence>
<dbReference type="InterPro" id="IPR023430">
    <property type="entry name" value="Pept_HybD-like_dom_sf"/>
</dbReference>
<proteinExistence type="inferred from homology"/>
<evidence type="ECO:0000313" key="5">
    <source>
        <dbReference type="EMBL" id="TCL60884.1"/>
    </source>
</evidence>
<name>A0A4R1R5S2_HYDET</name>
<dbReference type="InterPro" id="IPR000671">
    <property type="entry name" value="Peptidase_A31"/>
</dbReference>
<dbReference type="Proteomes" id="UP000295008">
    <property type="component" value="Unassembled WGS sequence"/>
</dbReference>
<keyword evidence="2" id="KW-0645">Protease</keyword>
<dbReference type="PANTHER" id="PTHR30302:SF1">
    <property type="entry name" value="HYDROGENASE 2 MATURATION PROTEASE"/>
    <property type="match status" value="1"/>
</dbReference>
<dbReference type="InterPro" id="IPR004420">
    <property type="entry name" value="Pept_A31_hyd_mat_HycI"/>
</dbReference>
<dbReference type="GO" id="GO:0016485">
    <property type="term" value="P:protein processing"/>
    <property type="evidence" value="ECO:0007669"/>
    <property type="project" value="TreeGrafter"/>
</dbReference>
<dbReference type="PANTHER" id="PTHR30302">
    <property type="entry name" value="HYDROGENASE 1 MATURATION PROTEASE"/>
    <property type="match status" value="1"/>
</dbReference>
<dbReference type="EMBL" id="SLUN01000035">
    <property type="protein sequence ID" value="TCL60884.1"/>
    <property type="molecule type" value="Genomic_DNA"/>
</dbReference>
<keyword evidence="6" id="KW-1185">Reference proteome</keyword>
<evidence type="ECO:0000256" key="3">
    <source>
        <dbReference type="ARBA" id="ARBA00022750"/>
    </source>
</evidence>
<evidence type="ECO:0000313" key="6">
    <source>
        <dbReference type="Proteomes" id="UP000295008"/>
    </source>
</evidence>
<comment type="similarity">
    <text evidence="1">Belongs to the peptidase A31 family.</text>
</comment>
<comment type="caution">
    <text evidence="5">The sequence shown here is derived from an EMBL/GenBank/DDBJ whole genome shotgun (WGS) entry which is preliminary data.</text>
</comment>
<dbReference type="RefSeq" id="WP_132016342.1">
    <property type="nucleotide sequence ID" value="NZ_SLUN01000035.1"/>
</dbReference>
<dbReference type="CDD" id="cd06067">
    <property type="entry name" value="H2MP_MemB-H2evol"/>
    <property type="match status" value="1"/>
</dbReference>
<evidence type="ECO:0000256" key="2">
    <source>
        <dbReference type="ARBA" id="ARBA00022670"/>
    </source>
</evidence>
<dbReference type="SUPFAM" id="SSF53163">
    <property type="entry name" value="HybD-like"/>
    <property type="match status" value="1"/>
</dbReference>
<organism evidence="5 6">
    <name type="scientific">Hydrogenispora ethanolica</name>
    <dbReference type="NCBI Taxonomy" id="1082276"/>
    <lineage>
        <taxon>Bacteria</taxon>
        <taxon>Bacillati</taxon>
        <taxon>Bacillota</taxon>
        <taxon>Hydrogenispora</taxon>
    </lineage>
</organism>
<protein>
    <submittedName>
        <fullName evidence="5">Hydrogenase 3 maturation peptidase HycL</fullName>
    </submittedName>
</protein>